<feature type="signal peptide" evidence="1">
    <location>
        <begin position="1"/>
        <end position="21"/>
    </location>
</feature>
<name>A0ABT7UEJ2_9FIRM</name>
<gene>
    <name evidence="2" type="ORF">QUV96_10295</name>
</gene>
<reference evidence="2 3" key="1">
    <citation type="submission" date="2023-06" db="EMBL/GenBank/DDBJ databases">
        <title>Identification and characterization of horizontal gene transfer across gut microbiota members of farm animals based on homology search.</title>
        <authorList>
            <person name="Schwarzerova J."/>
            <person name="Nykrynova M."/>
            <person name="Jureckova K."/>
            <person name="Cejkova D."/>
            <person name="Rychlik I."/>
        </authorList>
    </citation>
    <scope>NUCLEOTIDE SEQUENCE [LARGE SCALE GENOMIC DNA]</scope>
    <source>
        <strain evidence="2 3">ET39</strain>
    </source>
</reference>
<keyword evidence="3" id="KW-1185">Reference proteome</keyword>
<dbReference type="RefSeq" id="WP_289608456.1">
    <property type="nucleotide sequence ID" value="NZ_JAUDCG010000061.1"/>
</dbReference>
<keyword evidence="1" id="KW-0732">Signal</keyword>
<proteinExistence type="predicted"/>
<reference evidence="2 3" key="3">
    <citation type="submission" date="2023-06" db="EMBL/GenBank/DDBJ databases">
        <authorList>
            <person name="Zeman M."/>
            <person name="Kubasova T."/>
            <person name="Jahodarova E."/>
            <person name="Nykrynova M."/>
            <person name="Rychlik I."/>
        </authorList>
    </citation>
    <scope>NUCLEOTIDE SEQUENCE [LARGE SCALE GENOMIC DNA]</scope>
    <source>
        <strain evidence="2 3">ET39</strain>
    </source>
</reference>
<feature type="chain" id="PRO_5046548744" description="DUF4362 domain-containing protein" evidence="1">
    <location>
        <begin position="22"/>
        <end position="215"/>
    </location>
</feature>
<evidence type="ECO:0000313" key="2">
    <source>
        <dbReference type="EMBL" id="MDM8158019.1"/>
    </source>
</evidence>
<comment type="caution">
    <text evidence="2">The sequence shown here is derived from an EMBL/GenBank/DDBJ whole genome shotgun (WGS) entry which is preliminary data.</text>
</comment>
<evidence type="ECO:0008006" key="4">
    <source>
        <dbReference type="Google" id="ProtNLM"/>
    </source>
</evidence>
<reference evidence="3" key="2">
    <citation type="submission" date="2023-06" db="EMBL/GenBank/DDBJ databases">
        <title>Identification and characterization of horizontal gene transfer across gut microbiota members of farm animals based on homology search.</title>
        <authorList>
            <person name="Zeman M."/>
            <person name="Kubasova T."/>
            <person name="Jahodarova E."/>
            <person name="Nykrynova M."/>
            <person name="Rychlik I."/>
        </authorList>
    </citation>
    <scope>NUCLEOTIDE SEQUENCE [LARGE SCALE GENOMIC DNA]</scope>
    <source>
        <strain evidence="3">ET39</strain>
    </source>
</reference>
<organism evidence="2 3">
    <name type="scientific">Amedibacillus dolichus</name>
    <dbReference type="NCBI Taxonomy" id="31971"/>
    <lineage>
        <taxon>Bacteria</taxon>
        <taxon>Bacillati</taxon>
        <taxon>Bacillota</taxon>
        <taxon>Erysipelotrichia</taxon>
        <taxon>Erysipelotrichales</taxon>
        <taxon>Erysipelotrichaceae</taxon>
        <taxon>Amedibacillus</taxon>
    </lineage>
</organism>
<dbReference type="EMBL" id="JAUDCG010000061">
    <property type="protein sequence ID" value="MDM8158019.1"/>
    <property type="molecule type" value="Genomic_DNA"/>
</dbReference>
<evidence type="ECO:0000256" key="1">
    <source>
        <dbReference type="SAM" id="SignalP"/>
    </source>
</evidence>
<protein>
    <recommendedName>
        <fullName evidence="4">DUF4362 domain-containing protein</fullName>
    </recommendedName>
</protein>
<evidence type="ECO:0000313" key="3">
    <source>
        <dbReference type="Proteomes" id="UP001529340"/>
    </source>
</evidence>
<sequence length="215" mass="23874">MNGRRLLSIISVLALSGCATATTESVSEGAADASYEAYRETIEQLDQLKSYHVFTQSYDHAYADDYEYLEESQTDVSVGEESDRAQETTNIYFVYEDGTKEDVTCNATELKDSGQSEGCQMVHTFADGSVVHSDGYEMDAEKRMSQQYFLIMENLEDATYTKDGDKWTITGSSDAGNTYVATLTVDADGLPQTFTYAYEDLGISMTRTISDVRYG</sequence>
<accession>A0ABT7UEJ2</accession>
<dbReference type="PROSITE" id="PS51257">
    <property type="entry name" value="PROKAR_LIPOPROTEIN"/>
    <property type="match status" value="1"/>
</dbReference>
<dbReference type="Proteomes" id="UP001529340">
    <property type="component" value="Unassembled WGS sequence"/>
</dbReference>